<dbReference type="OrthoDB" id="262529at2759"/>
<sequence>MLDSNLSSVNMNIEKAEHEFVILLDNKLLIVVGTYSVCKEKELNEICLCVKNPELEALLTNNPSEASVFNENKA</sequence>
<evidence type="ECO:0000313" key="2">
    <source>
        <dbReference type="Proteomes" id="UP000266673"/>
    </source>
</evidence>
<protein>
    <submittedName>
        <fullName evidence="1">Uncharacterized protein</fullName>
    </submittedName>
</protein>
<proteinExistence type="predicted"/>
<dbReference type="EMBL" id="QKWP01001606">
    <property type="protein sequence ID" value="RIB07739.1"/>
    <property type="molecule type" value="Genomic_DNA"/>
</dbReference>
<organism evidence="1 2">
    <name type="scientific">Gigaspora rosea</name>
    <dbReference type="NCBI Taxonomy" id="44941"/>
    <lineage>
        <taxon>Eukaryota</taxon>
        <taxon>Fungi</taxon>
        <taxon>Fungi incertae sedis</taxon>
        <taxon>Mucoromycota</taxon>
        <taxon>Glomeromycotina</taxon>
        <taxon>Glomeromycetes</taxon>
        <taxon>Diversisporales</taxon>
        <taxon>Gigasporaceae</taxon>
        <taxon>Gigaspora</taxon>
    </lineage>
</organism>
<evidence type="ECO:0000313" key="1">
    <source>
        <dbReference type="EMBL" id="RIB07739.1"/>
    </source>
</evidence>
<keyword evidence="2" id="KW-1185">Reference proteome</keyword>
<comment type="caution">
    <text evidence="1">The sequence shown here is derived from an EMBL/GenBank/DDBJ whole genome shotgun (WGS) entry which is preliminary data.</text>
</comment>
<accession>A0A397UG26</accession>
<name>A0A397UG26_9GLOM</name>
<reference evidence="1 2" key="1">
    <citation type="submission" date="2018-06" db="EMBL/GenBank/DDBJ databases">
        <title>Comparative genomics reveals the genomic features of Rhizophagus irregularis, R. cerebriforme, R. diaphanum and Gigaspora rosea, and their symbiotic lifestyle signature.</title>
        <authorList>
            <person name="Morin E."/>
            <person name="San Clemente H."/>
            <person name="Chen E.C.H."/>
            <person name="De La Providencia I."/>
            <person name="Hainaut M."/>
            <person name="Kuo A."/>
            <person name="Kohler A."/>
            <person name="Murat C."/>
            <person name="Tang N."/>
            <person name="Roy S."/>
            <person name="Loubradou J."/>
            <person name="Henrissat B."/>
            <person name="Grigoriev I.V."/>
            <person name="Corradi N."/>
            <person name="Roux C."/>
            <person name="Martin F.M."/>
        </authorList>
    </citation>
    <scope>NUCLEOTIDE SEQUENCE [LARGE SCALE GENOMIC DNA]</scope>
    <source>
        <strain evidence="1 2">DAOM 194757</strain>
    </source>
</reference>
<dbReference type="Proteomes" id="UP000266673">
    <property type="component" value="Unassembled WGS sequence"/>
</dbReference>
<gene>
    <name evidence="1" type="ORF">C2G38_2213524</name>
</gene>
<dbReference type="AlphaFoldDB" id="A0A397UG26"/>